<dbReference type="GO" id="GO:0016787">
    <property type="term" value="F:hydrolase activity"/>
    <property type="evidence" value="ECO:0007669"/>
    <property type="project" value="UniProtKB-KW"/>
</dbReference>
<comment type="catalytic activity">
    <reaction evidence="8">
        <text>ATP + H2O = ADP + phosphate + H(+)</text>
        <dbReference type="Rhea" id="RHEA:13065"/>
        <dbReference type="ChEBI" id="CHEBI:15377"/>
        <dbReference type="ChEBI" id="CHEBI:15378"/>
        <dbReference type="ChEBI" id="CHEBI:30616"/>
        <dbReference type="ChEBI" id="CHEBI:43474"/>
        <dbReference type="ChEBI" id="CHEBI:456216"/>
        <dbReference type="EC" id="3.6.4.13"/>
    </reaction>
</comment>
<evidence type="ECO:0000259" key="14">
    <source>
        <dbReference type="PROSITE" id="PS51194"/>
    </source>
</evidence>
<dbReference type="Proteomes" id="UP000319783">
    <property type="component" value="Unassembled WGS sequence"/>
</dbReference>
<evidence type="ECO:0000256" key="12">
    <source>
        <dbReference type="SAM" id="MobiDB-lite"/>
    </source>
</evidence>
<dbReference type="AlphaFoldDB" id="A0A533QBK6"/>
<evidence type="ECO:0000313" key="17">
    <source>
        <dbReference type="Proteomes" id="UP000319783"/>
    </source>
</evidence>
<dbReference type="PROSITE" id="PS51194">
    <property type="entry name" value="HELICASE_CTER"/>
    <property type="match status" value="1"/>
</dbReference>
<dbReference type="InterPro" id="IPR027417">
    <property type="entry name" value="P-loop_NTPase"/>
</dbReference>
<keyword evidence="2" id="KW-0963">Cytoplasm</keyword>
<organism evidence="16 17">
    <name type="scientific">Candidatus Jettenia ecosi</name>
    <dbReference type="NCBI Taxonomy" id="2494326"/>
    <lineage>
        <taxon>Bacteria</taxon>
        <taxon>Pseudomonadati</taxon>
        <taxon>Planctomycetota</taxon>
        <taxon>Candidatus Brocadiia</taxon>
        <taxon>Candidatus Brocadiales</taxon>
        <taxon>Candidatus Brocadiaceae</taxon>
        <taxon>Candidatus Jettenia</taxon>
    </lineage>
</organism>
<comment type="caution">
    <text evidence="16">The sequence shown here is derived from an EMBL/GenBank/DDBJ whole genome shotgun (WGS) entry which is preliminary data.</text>
</comment>
<dbReference type="PANTHER" id="PTHR47959:SF13">
    <property type="entry name" value="ATP-DEPENDENT RNA HELICASE RHLE"/>
    <property type="match status" value="1"/>
</dbReference>
<dbReference type="PROSITE" id="PS51192">
    <property type="entry name" value="HELICASE_ATP_BIND_1"/>
    <property type="match status" value="1"/>
</dbReference>
<dbReference type="Gene3D" id="3.40.50.300">
    <property type="entry name" value="P-loop containing nucleotide triphosphate hydrolases"/>
    <property type="match status" value="2"/>
</dbReference>
<dbReference type="PANTHER" id="PTHR47959">
    <property type="entry name" value="ATP-DEPENDENT RNA HELICASE RHLE-RELATED"/>
    <property type="match status" value="1"/>
</dbReference>
<feature type="short sequence motif" description="Q motif" evidence="10">
    <location>
        <begin position="1"/>
        <end position="29"/>
    </location>
</feature>
<dbReference type="Pfam" id="PF00270">
    <property type="entry name" value="DEAD"/>
    <property type="match status" value="1"/>
</dbReference>
<gene>
    <name evidence="16" type="ORF">JETT_1666</name>
</gene>
<dbReference type="FunFam" id="3.40.50.300:FF:000108">
    <property type="entry name" value="ATP-dependent RNA helicase RhlE"/>
    <property type="match status" value="1"/>
</dbReference>
<dbReference type="InterPro" id="IPR000629">
    <property type="entry name" value="RNA-helicase_DEAD-box_CS"/>
</dbReference>
<dbReference type="CDD" id="cd18787">
    <property type="entry name" value="SF2_C_DEAD"/>
    <property type="match status" value="1"/>
</dbReference>
<dbReference type="EC" id="3.6.4.13" evidence="1"/>
<evidence type="ECO:0000259" key="15">
    <source>
        <dbReference type="PROSITE" id="PS51195"/>
    </source>
</evidence>
<protein>
    <recommendedName>
        <fullName evidence="9">DEAD-box ATP-dependent RNA helicase RhpA</fullName>
        <ecNumber evidence="1">3.6.4.13</ecNumber>
    </recommendedName>
</protein>
<name>A0A533QBK6_9BACT</name>
<comment type="similarity">
    <text evidence="7 11">Belongs to the DEAD box helicase family.</text>
</comment>
<proteinExistence type="inferred from homology"/>
<evidence type="ECO:0000259" key="13">
    <source>
        <dbReference type="PROSITE" id="PS51192"/>
    </source>
</evidence>
<feature type="domain" description="Helicase ATP-binding" evidence="13">
    <location>
        <begin position="32"/>
        <end position="203"/>
    </location>
</feature>
<evidence type="ECO:0000256" key="6">
    <source>
        <dbReference type="ARBA" id="ARBA00022840"/>
    </source>
</evidence>
<evidence type="ECO:0000256" key="5">
    <source>
        <dbReference type="ARBA" id="ARBA00022806"/>
    </source>
</evidence>
<dbReference type="GO" id="GO:0009266">
    <property type="term" value="P:response to temperature stimulus"/>
    <property type="evidence" value="ECO:0007669"/>
    <property type="project" value="UniProtKB-ARBA"/>
</dbReference>
<reference evidence="16 17" key="1">
    <citation type="submission" date="2019-04" db="EMBL/GenBank/DDBJ databases">
        <title>Genome of a novel bacterium Candidatus Jettenia ecosi reconstructed from metagenome of an anammox bioreactor.</title>
        <authorList>
            <person name="Mardanov A.V."/>
            <person name="Beletsky A.V."/>
            <person name="Ravin N.V."/>
            <person name="Botchkova E.A."/>
            <person name="Litti Y.V."/>
            <person name="Nozhevnikova A.N."/>
        </authorList>
    </citation>
    <scope>NUCLEOTIDE SEQUENCE [LARGE SCALE GENOMIC DNA]</scope>
    <source>
        <strain evidence="16">J2</strain>
    </source>
</reference>
<evidence type="ECO:0000256" key="7">
    <source>
        <dbReference type="ARBA" id="ARBA00038437"/>
    </source>
</evidence>
<dbReference type="PROSITE" id="PS51195">
    <property type="entry name" value="Q_MOTIF"/>
    <property type="match status" value="1"/>
</dbReference>
<dbReference type="GO" id="GO:0042255">
    <property type="term" value="P:ribosome assembly"/>
    <property type="evidence" value="ECO:0007669"/>
    <property type="project" value="UniProtKB-ARBA"/>
</dbReference>
<feature type="domain" description="Helicase C-terminal" evidence="14">
    <location>
        <begin position="229"/>
        <end position="378"/>
    </location>
</feature>
<keyword evidence="6 11" id="KW-0067">ATP-binding</keyword>
<feature type="domain" description="DEAD-box RNA helicase Q" evidence="15">
    <location>
        <begin position="1"/>
        <end position="29"/>
    </location>
</feature>
<evidence type="ECO:0000256" key="4">
    <source>
        <dbReference type="ARBA" id="ARBA00022801"/>
    </source>
</evidence>
<dbReference type="InterPro" id="IPR014001">
    <property type="entry name" value="Helicase_ATP-bd"/>
</dbReference>
<evidence type="ECO:0000256" key="2">
    <source>
        <dbReference type="ARBA" id="ARBA00022490"/>
    </source>
</evidence>
<dbReference type="GO" id="GO:0005524">
    <property type="term" value="F:ATP binding"/>
    <property type="evidence" value="ECO:0007669"/>
    <property type="project" value="UniProtKB-KW"/>
</dbReference>
<accession>A0A533QBK6</accession>
<dbReference type="SMART" id="SM00490">
    <property type="entry name" value="HELICc"/>
    <property type="match status" value="1"/>
</dbReference>
<feature type="compositionally biased region" description="Basic residues" evidence="12">
    <location>
        <begin position="384"/>
        <end position="399"/>
    </location>
</feature>
<keyword evidence="4 11" id="KW-0378">Hydrolase</keyword>
<evidence type="ECO:0000313" key="16">
    <source>
        <dbReference type="EMBL" id="TLD42098.1"/>
    </source>
</evidence>
<evidence type="ECO:0000256" key="11">
    <source>
        <dbReference type="RuleBase" id="RU000492"/>
    </source>
</evidence>
<dbReference type="GO" id="GO:0003724">
    <property type="term" value="F:RNA helicase activity"/>
    <property type="evidence" value="ECO:0007669"/>
    <property type="project" value="UniProtKB-EC"/>
</dbReference>
<dbReference type="InterPro" id="IPR050079">
    <property type="entry name" value="DEAD_box_RNA_helicase"/>
</dbReference>
<dbReference type="GO" id="GO:0003676">
    <property type="term" value="F:nucleic acid binding"/>
    <property type="evidence" value="ECO:0007669"/>
    <property type="project" value="InterPro"/>
</dbReference>
<evidence type="ECO:0000256" key="10">
    <source>
        <dbReference type="PROSITE-ProRule" id="PRU00552"/>
    </source>
</evidence>
<feature type="region of interest" description="Disordered" evidence="12">
    <location>
        <begin position="379"/>
        <end position="415"/>
    </location>
</feature>
<dbReference type="InterPro" id="IPR011545">
    <property type="entry name" value="DEAD/DEAH_box_helicase_dom"/>
</dbReference>
<dbReference type="EMBL" id="SULG01000028">
    <property type="protein sequence ID" value="TLD42098.1"/>
    <property type="molecule type" value="Genomic_DNA"/>
</dbReference>
<keyword evidence="3 11" id="KW-0547">Nucleotide-binding</keyword>
<dbReference type="InterPro" id="IPR001650">
    <property type="entry name" value="Helicase_C-like"/>
</dbReference>
<evidence type="ECO:0000256" key="9">
    <source>
        <dbReference type="ARBA" id="ARBA00074363"/>
    </source>
</evidence>
<sequence length="441" mass="49246">MNFESFNFHPHIADGVRALDYITPTPIQLQAIPLILQGQDIMALAQTGTGKTAAFVLPILQRLMQGPRGCVRALIIAPTRELAEQIHEAIGGLGRQTRLRSVTVYGGVNIRPQVQKLRGKAEIVVACPGRLLDHIRQGTIDLSRLEALVLDEADRMFDMGFLPDIRKILKYLPSQRQTLFFSATMPDDIRRLAHDILRNPATVQVNHTMPVTTISHALYPVEQHLKTPLLMALLNRTDMESVLVFTRTKHRAKQVAHQLGKAGYSSTSLQGNLSQSQRQAALNGFRNGSFKILVATDIAARGIDISRISHVINYDMPDTSDAYTHRIGRTGRAAKTGDAFTLITREDAQMVRAIESVLGEELERCTLQGFDYTANSLRTEHTRHQPQRHRKQKKAKQAKTQRFAASRRGTPGKTISQVAKQRFLHATHLTGPKTRNSRDSC</sequence>
<dbReference type="GO" id="GO:0005829">
    <property type="term" value="C:cytosol"/>
    <property type="evidence" value="ECO:0007669"/>
    <property type="project" value="TreeGrafter"/>
</dbReference>
<evidence type="ECO:0000256" key="8">
    <source>
        <dbReference type="ARBA" id="ARBA00047984"/>
    </source>
</evidence>
<dbReference type="CDD" id="cd00268">
    <property type="entry name" value="DEADc"/>
    <property type="match status" value="1"/>
</dbReference>
<dbReference type="InterPro" id="IPR044742">
    <property type="entry name" value="DEAD/DEAH_RhlB"/>
</dbReference>
<keyword evidence="5 11" id="KW-0347">Helicase</keyword>
<evidence type="ECO:0000256" key="3">
    <source>
        <dbReference type="ARBA" id="ARBA00022741"/>
    </source>
</evidence>
<dbReference type="SUPFAM" id="SSF52540">
    <property type="entry name" value="P-loop containing nucleoside triphosphate hydrolases"/>
    <property type="match status" value="2"/>
</dbReference>
<evidence type="ECO:0000256" key="1">
    <source>
        <dbReference type="ARBA" id="ARBA00012552"/>
    </source>
</evidence>
<dbReference type="SMART" id="SM00487">
    <property type="entry name" value="DEXDc"/>
    <property type="match status" value="1"/>
</dbReference>
<dbReference type="Pfam" id="PF00271">
    <property type="entry name" value="Helicase_C"/>
    <property type="match status" value="1"/>
</dbReference>
<dbReference type="InterPro" id="IPR014014">
    <property type="entry name" value="RNA_helicase_DEAD_Q_motif"/>
</dbReference>
<dbReference type="PROSITE" id="PS00039">
    <property type="entry name" value="DEAD_ATP_HELICASE"/>
    <property type="match status" value="1"/>
</dbReference>